<dbReference type="EMBL" id="HBIZ01040125">
    <property type="protein sequence ID" value="CAE0773007.1"/>
    <property type="molecule type" value="Transcribed_RNA"/>
</dbReference>
<name>A0A6S9ZHY8_CHRCT</name>
<gene>
    <name evidence="2" type="ORF">PCAR00345_LOCUS25619</name>
    <name evidence="3" type="ORF">PCAR00345_LOCUS25620</name>
</gene>
<dbReference type="EMBL" id="HBIZ01040126">
    <property type="protein sequence ID" value="CAE0773008.1"/>
    <property type="molecule type" value="Transcribed_RNA"/>
</dbReference>
<reference evidence="2" key="1">
    <citation type="submission" date="2021-01" db="EMBL/GenBank/DDBJ databases">
        <authorList>
            <person name="Corre E."/>
            <person name="Pelletier E."/>
            <person name="Niang G."/>
            <person name="Scheremetjew M."/>
            <person name="Finn R."/>
            <person name="Kale V."/>
            <person name="Holt S."/>
            <person name="Cochrane G."/>
            <person name="Meng A."/>
            <person name="Brown T."/>
            <person name="Cohen L."/>
        </authorList>
    </citation>
    <scope>NUCLEOTIDE SEQUENCE</scope>
    <source>
        <strain evidence="2">CCMP645</strain>
    </source>
</reference>
<feature type="region of interest" description="Disordered" evidence="1">
    <location>
        <begin position="127"/>
        <end position="152"/>
    </location>
</feature>
<sequence>MPEYTSARAHARLRVCARGCVHCARLEVRRLRACACARVRERGCAYVRVRACARIHTCARALVWVNVHEGMYTRAHVAACARTHACVCSRARALESPCFASLRTGWARPFMCLLIWCHRPVTGRATNREERRPISGGTESSSQAPTHSSRVVASRTMPLSSLIGLDSVRFPIQLASPRQNA</sequence>
<evidence type="ECO:0000313" key="3">
    <source>
        <dbReference type="EMBL" id="CAE0773008.1"/>
    </source>
</evidence>
<proteinExistence type="predicted"/>
<accession>A0A6S9ZHY8</accession>
<dbReference type="AlphaFoldDB" id="A0A6S9ZHY8"/>
<organism evidence="2">
    <name type="scientific">Chrysotila carterae</name>
    <name type="common">Marine alga</name>
    <name type="synonym">Syracosphaera carterae</name>
    <dbReference type="NCBI Taxonomy" id="13221"/>
    <lineage>
        <taxon>Eukaryota</taxon>
        <taxon>Haptista</taxon>
        <taxon>Haptophyta</taxon>
        <taxon>Prymnesiophyceae</taxon>
        <taxon>Isochrysidales</taxon>
        <taxon>Isochrysidaceae</taxon>
        <taxon>Chrysotila</taxon>
    </lineage>
</organism>
<feature type="compositionally biased region" description="Polar residues" evidence="1">
    <location>
        <begin position="137"/>
        <end position="151"/>
    </location>
</feature>
<evidence type="ECO:0000313" key="2">
    <source>
        <dbReference type="EMBL" id="CAE0773007.1"/>
    </source>
</evidence>
<evidence type="ECO:0000256" key="1">
    <source>
        <dbReference type="SAM" id="MobiDB-lite"/>
    </source>
</evidence>
<protein>
    <submittedName>
        <fullName evidence="2">Uncharacterized protein</fullName>
    </submittedName>
</protein>